<dbReference type="Gene3D" id="1.20.1260.100">
    <property type="entry name" value="TspO/MBR protein"/>
    <property type="match status" value="1"/>
</dbReference>
<feature type="transmembrane region" description="Helical" evidence="6">
    <location>
        <begin position="7"/>
        <end position="26"/>
    </location>
</feature>
<dbReference type="Pfam" id="PF03073">
    <property type="entry name" value="TspO_MBR"/>
    <property type="match status" value="1"/>
</dbReference>
<gene>
    <name evidence="7" type="ORF">BUY48_09130</name>
</gene>
<comment type="subcellular location">
    <subcellularLocation>
        <location evidence="1">Membrane</location>
        <topology evidence="1">Multi-pass membrane protein</topology>
    </subcellularLocation>
</comment>
<evidence type="ECO:0000256" key="2">
    <source>
        <dbReference type="ARBA" id="ARBA00007524"/>
    </source>
</evidence>
<dbReference type="FunFam" id="1.20.1260.100:FF:000001">
    <property type="entry name" value="translocator protein 2"/>
    <property type="match status" value="1"/>
</dbReference>
<feature type="transmembrane region" description="Helical" evidence="6">
    <location>
        <begin position="101"/>
        <end position="119"/>
    </location>
</feature>
<dbReference type="EMBL" id="PYZH01000063">
    <property type="protein sequence ID" value="PTF13102.1"/>
    <property type="molecule type" value="Genomic_DNA"/>
</dbReference>
<keyword evidence="3 6" id="KW-0812">Transmembrane</keyword>
<dbReference type="PANTHER" id="PTHR10057">
    <property type="entry name" value="PERIPHERAL-TYPE BENZODIAZEPINE RECEPTOR"/>
    <property type="match status" value="1"/>
</dbReference>
<feature type="transmembrane region" description="Helical" evidence="6">
    <location>
        <begin position="126"/>
        <end position="144"/>
    </location>
</feature>
<evidence type="ECO:0000256" key="5">
    <source>
        <dbReference type="ARBA" id="ARBA00023136"/>
    </source>
</evidence>
<sequence>MKKYIIYCFHLLLPMIGGSIIGRLTANDTKNDYRQFKKPPFSPPGYIFPIVWPILYILMGVSFVLSIINSGKQRVVTVTHYLQLAFNYMWSLLYFKEKLRGVALVDSVVLLISVIINAITMFKAKGLAGLLQIPCILWSVYASYLNTGNWLLNKDNPEYFKKQ</sequence>
<evidence type="ECO:0000256" key="6">
    <source>
        <dbReference type="SAM" id="Phobius"/>
    </source>
</evidence>
<feature type="transmembrane region" description="Helical" evidence="6">
    <location>
        <begin position="46"/>
        <end position="68"/>
    </location>
</feature>
<name>A0A2T4KU42_9STAP</name>
<dbReference type="InterPro" id="IPR004307">
    <property type="entry name" value="TspO_MBR"/>
</dbReference>
<dbReference type="GO" id="GO:0033013">
    <property type="term" value="P:tetrapyrrole metabolic process"/>
    <property type="evidence" value="ECO:0007669"/>
    <property type="project" value="UniProtKB-ARBA"/>
</dbReference>
<evidence type="ECO:0000256" key="3">
    <source>
        <dbReference type="ARBA" id="ARBA00022692"/>
    </source>
</evidence>
<comment type="similarity">
    <text evidence="2">Belongs to the TspO/BZRP family.</text>
</comment>
<dbReference type="RefSeq" id="WP_107520345.1">
    <property type="nucleotide sequence ID" value="NZ_PYZH01000063.1"/>
</dbReference>
<dbReference type="AlphaFoldDB" id="A0A2T4KU42"/>
<proteinExistence type="inferred from homology"/>
<evidence type="ECO:0000313" key="8">
    <source>
        <dbReference type="Proteomes" id="UP000243350"/>
    </source>
</evidence>
<accession>A0A2T4KU42</accession>
<evidence type="ECO:0000256" key="4">
    <source>
        <dbReference type="ARBA" id="ARBA00022989"/>
    </source>
</evidence>
<dbReference type="PANTHER" id="PTHR10057:SF0">
    <property type="entry name" value="TRANSLOCATOR PROTEIN"/>
    <property type="match status" value="1"/>
</dbReference>
<reference evidence="7 8" key="1">
    <citation type="journal article" date="2016" name="Front. Microbiol.">
        <title>Comprehensive Phylogenetic Analysis of Bovine Non-aureus Staphylococci Species Based on Whole-Genome Sequencing.</title>
        <authorList>
            <person name="Naushad S."/>
            <person name="Barkema H.W."/>
            <person name="Luby C."/>
            <person name="Condas L.A."/>
            <person name="Nobrega D.B."/>
            <person name="Carson D.A."/>
            <person name="De Buck J."/>
        </authorList>
    </citation>
    <scope>NUCLEOTIDE SEQUENCE [LARGE SCALE GENOMIC DNA]</scope>
    <source>
        <strain evidence="7 8">SNUC 4143</strain>
    </source>
</reference>
<dbReference type="InterPro" id="IPR038330">
    <property type="entry name" value="TspO/MBR-related_sf"/>
</dbReference>
<comment type="caution">
    <text evidence="7">The sequence shown here is derived from an EMBL/GenBank/DDBJ whole genome shotgun (WGS) entry which is preliminary data.</text>
</comment>
<organism evidence="7 8">
    <name type="scientific">Staphylococcus devriesei</name>
    <dbReference type="NCBI Taxonomy" id="586733"/>
    <lineage>
        <taxon>Bacteria</taxon>
        <taxon>Bacillati</taxon>
        <taxon>Bacillota</taxon>
        <taxon>Bacilli</taxon>
        <taxon>Bacillales</taxon>
        <taxon>Staphylococcaceae</taxon>
        <taxon>Staphylococcus</taxon>
    </lineage>
</organism>
<protein>
    <submittedName>
        <fullName evidence="7">Tryptophan-rich sensory protein</fullName>
    </submittedName>
</protein>
<dbReference type="CDD" id="cd15904">
    <property type="entry name" value="TSPO_MBR"/>
    <property type="match status" value="1"/>
</dbReference>
<evidence type="ECO:0000313" key="7">
    <source>
        <dbReference type="EMBL" id="PTF13102.1"/>
    </source>
</evidence>
<dbReference type="GO" id="GO:0016020">
    <property type="term" value="C:membrane"/>
    <property type="evidence" value="ECO:0007669"/>
    <property type="project" value="UniProtKB-SubCell"/>
</dbReference>
<keyword evidence="4 6" id="KW-1133">Transmembrane helix</keyword>
<dbReference type="PIRSF" id="PIRSF005859">
    <property type="entry name" value="PBR"/>
    <property type="match status" value="1"/>
</dbReference>
<keyword evidence="5 6" id="KW-0472">Membrane</keyword>
<evidence type="ECO:0000256" key="1">
    <source>
        <dbReference type="ARBA" id="ARBA00004141"/>
    </source>
</evidence>
<dbReference type="Proteomes" id="UP000243350">
    <property type="component" value="Unassembled WGS sequence"/>
</dbReference>